<dbReference type="AlphaFoldDB" id="E4UNT5"/>
<dbReference type="PANTHER" id="PTHR24305">
    <property type="entry name" value="CYTOCHROME P450"/>
    <property type="match status" value="1"/>
</dbReference>
<evidence type="ECO:0000256" key="1">
    <source>
        <dbReference type="ARBA" id="ARBA00010617"/>
    </source>
</evidence>
<gene>
    <name evidence="3" type="ORF">MGYG_02701</name>
</gene>
<dbReference type="Gene3D" id="1.10.630.10">
    <property type="entry name" value="Cytochrome P450"/>
    <property type="match status" value="2"/>
</dbReference>
<dbReference type="OMA" id="VNINTWI"/>
<dbReference type="InterPro" id="IPR001128">
    <property type="entry name" value="Cyt_P450"/>
</dbReference>
<evidence type="ECO:0000313" key="4">
    <source>
        <dbReference type="Proteomes" id="UP000002669"/>
    </source>
</evidence>
<dbReference type="PRINTS" id="PR00385">
    <property type="entry name" value="P450"/>
</dbReference>
<dbReference type="STRING" id="535722.E4UNT5"/>
<proteinExistence type="inferred from homology"/>
<evidence type="ECO:0000256" key="2">
    <source>
        <dbReference type="SAM" id="MobiDB-lite"/>
    </source>
</evidence>
<reference evidence="4" key="1">
    <citation type="journal article" date="2012" name="MBio">
        <title>Comparative genome analysis of Trichophyton rubrum and related dermatophytes reveals candidate genes involved in infection.</title>
        <authorList>
            <person name="Martinez D.A."/>
            <person name="Oliver B.G."/>
            <person name="Graeser Y."/>
            <person name="Goldberg J.M."/>
            <person name="Li W."/>
            <person name="Martinez-Rossi N.M."/>
            <person name="Monod M."/>
            <person name="Shelest E."/>
            <person name="Barton R.C."/>
            <person name="Birch E."/>
            <person name="Brakhage A.A."/>
            <person name="Chen Z."/>
            <person name="Gurr S.J."/>
            <person name="Heiman D."/>
            <person name="Heitman J."/>
            <person name="Kosti I."/>
            <person name="Rossi A."/>
            <person name="Saif S."/>
            <person name="Samalova M."/>
            <person name="Saunders C.W."/>
            <person name="Shea T."/>
            <person name="Summerbell R.C."/>
            <person name="Xu J."/>
            <person name="Young S."/>
            <person name="Zeng Q."/>
            <person name="Birren B.W."/>
            <person name="Cuomo C.A."/>
            <person name="White T.C."/>
        </authorList>
    </citation>
    <scope>NUCLEOTIDE SEQUENCE [LARGE SCALE GENOMIC DNA]</scope>
    <source>
        <strain evidence="4">ATCC MYA-4604 / CBS 118893</strain>
    </source>
</reference>
<dbReference type="GO" id="GO:0020037">
    <property type="term" value="F:heme binding"/>
    <property type="evidence" value="ECO:0007669"/>
    <property type="project" value="InterPro"/>
</dbReference>
<dbReference type="eggNOG" id="KOG0157">
    <property type="taxonomic scope" value="Eukaryota"/>
</dbReference>
<dbReference type="Proteomes" id="UP000002669">
    <property type="component" value="Unassembled WGS sequence"/>
</dbReference>
<comment type="similarity">
    <text evidence="1">Belongs to the cytochrome P450 family.</text>
</comment>
<name>E4UNT5_ARTGP</name>
<dbReference type="InterPro" id="IPR036396">
    <property type="entry name" value="Cyt_P450_sf"/>
</dbReference>
<dbReference type="PRINTS" id="PR00463">
    <property type="entry name" value="EP450I"/>
</dbReference>
<feature type="compositionally biased region" description="Basic and acidic residues" evidence="2">
    <location>
        <begin position="500"/>
        <end position="512"/>
    </location>
</feature>
<sequence length="519" mass="58084">MAALKKIVYNHYFGPLSSVPMAPGDWFIFGHTPYMFGAIPGGWILDFVNQNKYNDYGMIRTEGILHLSDSVILTHPYLFHKVLSTRCYDHIKPPKRSEFNERIVGRGIATAELAEHRAHRKSVRPAFLGHVIKELIPKMWLKALDFSGYMAIESNATDGAIEFTRFVSLITLDVIGVAAFGEDFKSLYGPQNELAATFRQMLKPTRAFIQYLIVTEKKDVVQKGGKHGTTILSVLLRNGEFSDDSVRDQMLTFLFAGHETTSISITFAMYLLATQPEIQERLRVEVRGVLSQYRPDELTDRTFDSMPLLAAVVSEALRIWPVAPRVARVGRETHGGTNHPLAKSITFLFGPRSCIGQSFARAEMKCLVASMVYRFKIEMLRPDEDFVVAGALAIKPANGLHLRLTDIANKSRPEFGPQQPLAAAPESPRRFSVPDIANWVVQVLPGGAIKKDQFSIKEFLSQTVGRTYLSRPDTRPVTSRLHLRTSSPPDLYLEETGSEVLHRRGTPLDRDQQASSAGP</sequence>
<dbReference type="RefSeq" id="XP_003175171.1">
    <property type="nucleotide sequence ID" value="XM_003175123.1"/>
</dbReference>
<dbReference type="GO" id="GO:0004497">
    <property type="term" value="F:monooxygenase activity"/>
    <property type="evidence" value="ECO:0007669"/>
    <property type="project" value="InterPro"/>
</dbReference>
<dbReference type="GeneID" id="10030477"/>
<dbReference type="HOGENOM" id="CLU_524747_0_0_1"/>
<dbReference type="VEuPathDB" id="FungiDB:MGYG_02701"/>
<dbReference type="GO" id="GO:0005506">
    <property type="term" value="F:iron ion binding"/>
    <property type="evidence" value="ECO:0007669"/>
    <property type="project" value="InterPro"/>
</dbReference>
<dbReference type="PANTHER" id="PTHR24305:SF166">
    <property type="entry name" value="CYTOCHROME P450 12A4, MITOCHONDRIAL-RELATED"/>
    <property type="match status" value="1"/>
</dbReference>
<dbReference type="InterPro" id="IPR002401">
    <property type="entry name" value="Cyt_P450_E_grp-I"/>
</dbReference>
<keyword evidence="4" id="KW-1185">Reference proteome</keyword>
<dbReference type="GO" id="GO:0016705">
    <property type="term" value="F:oxidoreductase activity, acting on paired donors, with incorporation or reduction of molecular oxygen"/>
    <property type="evidence" value="ECO:0007669"/>
    <property type="project" value="InterPro"/>
</dbReference>
<dbReference type="OrthoDB" id="1470350at2759"/>
<dbReference type="EMBL" id="DS989823">
    <property type="protein sequence ID" value="EFQ99688.1"/>
    <property type="molecule type" value="Genomic_DNA"/>
</dbReference>
<protein>
    <recommendedName>
        <fullName evidence="5">Cytochrome P450</fullName>
    </recommendedName>
</protein>
<evidence type="ECO:0008006" key="5">
    <source>
        <dbReference type="Google" id="ProtNLM"/>
    </source>
</evidence>
<organism evidence="4">
    <name type="scientific">Arthroderma gypseum (strain ATCC MYA-4604 / CBS 118893)</name>
    <name type="common">Microsporum gypseum</name>
    <dbReference type="NCBI Taxonomy" id="535722"/>
    <lineage>
        <taxon>Eukaryota</taxon>
        <taxon>Fungi</taxon>
        <taxon>Dikarya</taxon>
        <taxon>Ascomycota</taxon>
        <taxon>Pezizomycotina</taxon>
        <taxon>Eurotiomycetes</taxon>
        <taxon>Eurotiomycetidae</taxon>
        <taxon>Onygenales</taxon>
        <taxon>Arthrodermataceae</taxon>
        <taxon>Nannizzia</taxon>
    </lineage>
</organism>
<feature type="region of interest" description="Disordered" evidence="2">
    <location>
        <begin position="470"/>
        <end position="519"/>
    </location>
</feature>
<dbReference type="FunCoup" id="E4UNT5">
    <property type="interactions" value="1469"/>
</dbReference>
<dbReference type="InParanoid" id="E4UNT5"/>
<dbReference type="SUPFAM" id="SSF48264">
    <property type="entry name" value="Cytochrome P450"/>
    <property type="match status" value="1"/>
</dbReference>
<dbReference type="InterPro" id="IPR050121">
    <property type="entry name" value="Cytochrome_P450_monoxygenase"/>
</dbReference>
<evidence type="ECO:0000313" key="3">
    <source>
        <dbReference type="EMBL" id="EFQ99688.1"/>
    </source>
</evidence>
<dbReference type="Pfam" id="PF00067">
    <property type="entry name" value="p450"/>
    <property type="match status" value="2"/>
</dbReference>
<accession>E4UNT5</accession>